<evidence type="ECO:0000256" key="11">
    <source>
        <dbReference type="SAM" id="MobiDB-lite"/>
    </source>
</evidence>
<evidence type="ECO:0000313" key="13">
    <source>
        <dbReference type="Proteomes" id="UP000036681"/>
    </source>
</evidence>
<dbReference type="GO" id="GO:0051539">
    <property type="term" value="F:4 iron, 4 sulfur cluster binding"/>
    <property type="evidence" value="ECO:0007669"/>
    <property type="project" value="UniProtKB-KW"/>
</dbReference>
<keyword evidence="8" id="KW-0408">Iron</keyword>
<evidence type="ECO:0000256" key="10">
    <source>
        <dbReference type="ARBA" id="ARBA00023125"/>
    </source>
</evidence>
<dbReference type="PANTHER" id="PTHR10537">
    <property type="entry name" value="DNA PRIMASE LARGE SUBUNIT"/>
    <property type="match status" value="1"/>
</dbReference>
<keyword evidence="7" id="KW-0479">Metal-binding</keyword>
<evidence type="ECO:0000259" key="12">
    <source>
        <dbReference type="Pfam" id="PF04104"/>
    </source>
</evidence>
<feature type="compositionally biased region" description="Acidic residues" evidence="11">
    <location>
        <begin position="682"/>
        <end position="693"/>
    </location>
</feature>
<keyword evidence="6" id="KW-0235">DNA replication</keyword>
<accession>A0A0M3HV10</accession>
<evidence type="ECO:0000256" key="7">
    <source>
        <dbReference type="ARBA" id="ARBA00022723"/>
    </source>
</evidence>
<evidence type="ECO:0000256" key="8">
    <source>
        <dbReference type="ARBA" id="ARBA00023004"/>
    </source>
</evidence>
<evidence type="ECO:0000256" key="1">
    <source>
        <dbReference type="ARBA" id="ARBA00001966"/>
    </source>
</evidence>
<feature type="region of interest" description="Disordered" evidence="11">
    <location>
        <begin position="657"/>
        <end position="699"/>
    </location>
</feature>
<dbReference type="Proteomes" id="UP000036681">
    <property type="component" value="Unplaced"/>
</dbReference>
<dbReference type="GO" id="GO:0006269">
    <property type="term" value="P:DNA replication, synthesis of primer"/>
    <property type="evidence" value="ECO:0007669"/>
    <property type="project" value="UniProtKB-KW"/>
</dbReference>
<feature type="domain" description="DNA primase large subunit C-terminal" evidence="12">
    <location>
        <begin position="535"/>
        <end position="644"/>
    </location>
</feature>
<organism evidence="13 14">
    <name type="scientific">Ascaris lumbricoides</name>
    <name type="common">Giant roundworm</name>
    <dbReference type="NCBI Taxonomy" id="6252"/>
    <lineage>
        <taxon>Eukaryota</taxon>
        <taxon>Metazoa</taxon>
        <taxon>Ecdysozoa</taxon>
        <taxon>Nematoda</taxon>
        <taxon>Chromadorea</taxon>
        <taxon>Rhabditida</taxon>
        <taxon>Spirurina</taxon>
        <taxon>Ascaridomorpha</taxon>
        <taxon>Ascaridoidea</taxon>
        <taxon>Ascarididae</taxon>
        <taxon>Ascaris</taxon>
    </lineage>
</organism>
<dbReference type="FunFam" id="1.20.930.80:FF:000001">
    <property type="entry name" value="DNA primase large subunit"/>
    <property type="match status" value="1"/>
</dbReference>
<dbReference type="GO" id="GO:0003677">
    <property type="term" value="F:DNA binding"/>
    <property type="evidence" value="ECO:0007669"/>
    <property type="project" value="UniProtKB-KW"/>
</dbReference>
<dbReference type="Gene3D" id="1.20.930.80">
    <property type="match status" value="2"/>
</dbReference>
<keyword evidence="5" id="KW-0639">Primosome</keyword>
<dbReference type="InterPro" id="IPR016558">
    <property type="entry name" value="DNA_primase_lsu_euk"/>
</dbReference>
<dbReference type="WBParaSite" id="ALUE_0000671001-mRNA-1">
    <property type="protein sequence ID" value="ALUE_0000671001-mRNA-1"/>
    <property type="gene ID" value="ALUE_0000671001"/>
</dbReference>
<reference evidence="14" key="1">
    <citation type="submission" date="2017-02" db="UniProtKB">
        <authorList>
            <consortium name="WormBaseParasite"/>
        </authorList>
    </citation>
    <scope>IDENTIFICATION</scope>
</reference>
<dbReference type="GO" id="GO:0006270">
    <property type="term" value="P:DNA replication initiation"/>
    <property type="evidence" value="ECO:0007669"/>
    <property type="project" value="UniProtKB-ARBA"/>
</dbReference>
<evidence type="ECO:0000256" key="3">
    <source>
        <dbReference type="ARBA" id="ARBA00019038"/>
    </source>
</evidence>
<keyword evidence="4" id="KW-0004">4Fe-4S</keyword>
<feature type="compositionally biased region" description="Low complexity" evidence="11">
    <location>
        <begin position="666"/>
        <end position="677"/>
    </location>
</feature>
<dbReference type="CDD" id="cd07322">
    <property type="entry name" value="PriL_PriS_Eukaryotic"/>
    <property type="match status" value="1"/>
</dbReference>
<evidence type="ECO:0000313" key="14">
    <source>
        <dbReference type="WBParaSite" id="ALUE_0000671001-mRNA-1"/>
    </source>
</evidence>
<dbReference type="GO" id="GO:0005658">
    <property type="term" value="C:alpha DNA polymerase:primase complex"/>
    <property type="evidence" value="ECO:0007669"/>
    <property type="project" value="TreeGrafter"/>
</dbReference>
<name>A0A0M3HV10_ASCLU</name>
<feature type="domain" description="DNA primase large subunit C-terminal" evidence="12">
    <location>
        <begin position="426"/>
        <end position="528"/>
    </location>
</feature>
<dbReference type="AlphaFoldDB" id="A0A0M3HV10"/>
<dbReference type="InterPro" id="IPR007238">
    <property type="entry name" value="DNA_primase_lsu_euk/arc"/>
</dbReference>
<keyword evidence="10" id="KW-0238">DNA-binding</keyword>
<dbReference type="Pfam" id="PF04104">
    <property type="entry name" value="DNA_primase_lrg"/>
    <property type="match status" value="2"/>
</dbReference>
<sequence>KISRLENLFNLILRCNSNQARGSFENHLSVVRGLHCKRFGSATSQETNLQMYLEPPVDDISILEFEEMAINRLKVLRVVEQLKERFPRNTEEMNDALSKGSATSQETNLQIYLEPPVDDISILEFEEMAINRLKVLRVVEQLKERFPRNTEEMNDALSKELMKLMPIACNMCPADKLADERRRDIISHFILRLAFCKTTEQTKWFIQQEIDLFKYRFHMESKNRSNIARFLATSHFNMTALTQVEKDDLAEEIGNASGVPMQKVRCADVWKVPFVDALDLVRKRRVFLHAGFAYVSRDDLVIIVCTKFRMIMSSSMARACKYIGFIEEEHRLMPLLLKLTNKAYIGKDYAGKDAAKHITPEMIHLVHFALRLWLFQRACKYIGFIEEEHRLMPLLLKLTNKAYIGKDYAGKDAAKHITPEMIHSLCTKSFPLCMRQIHHRLCADHHLRHGARMQYGLFLKGIGLTLEDALAFWRAEFTKKIDADRFDKQYAYNIRHNYGKEGRRVDYKAYPCSKIILGGAPSAQDCHGRFKGFYFDKQYAYNIRHNYGKEGRRVDYKAYPCSKIILGSAPSAQDCHGCPYRHSDPTVLAQKLEGVGLSKEHIATIVNLSKTAQYDRACTRYFEFTHKMAENSLGVLITHPNQYFELSTQLHEGIRSRESVPTHEVTLSSSTQQSTLSVERMEGEDDYDFGDLPEADKAC</sequence>
<keyword evidence="13" id="KW-1185">Reference proteome</keyword>
<proteinExistence type="inferred from homology"/>
<evidence type="ECO:0000256" key="2">
    <source>
        <dbReference type="ARBA" id="ARBA00010564"/>
    </source>
</evidence>
<evidence type="ECO:0000256" key="4">
    <source>
        <dbReference type="ARBA" id="ARBA00022485"/>
    </source>
</evidence>
<dbReference type="InterPro" id="IPR058560">
    <property type="entry name" value="DNA_primase_C"/>
</dbReference>
<keyword evidence="9" id="KW-0411">Iron-sulfur</keyword>
<evidence type="ECO:0000256" key="6">
    <source>
        <dbReference type="ARBA" id="ARBA00022705"/>
    </source>
</evidence>
<dbReference type="GO" id="GO:0046872">
    <property type="term" value="F:metal ion binding"/>
    <property type="evidence" value="ECO:0007669"/>
    <property type="project" value="UniProtKB-KW"/>
</dbReference>
<evidence type="ECO:0000256" key="5">
    <source>
        <dbReference type="ARBA" id="ARBA00022515"/>
    </source>
</evidence>
<protein>
    <recommendedName>
        <fullName evidence="3">DNA primase large subunit</fullName>
    </recommendedName>
</protein>
<comment type="similarity">
    <text evidence="2">Belongs to the eukaryotic-type primase large subunit family.</text>
</comment>
<dbReference type="PANTHER" id="PTHR10537:SF3">
    <property type="entry name" value="DNA PRIMASE LARGE SUBUNIT"/>
    <property type="match status" value="1"/>
</dbReference>
<evidence type="ECO:0000256" key="9">
    <source>
        <dbReference type="ARBA" id="ARBA00023014"/>
    </source>
</evidence>
<dbReference type="Pfam" id="PF26466">
    <property type="entry name" value="DNA_primase_lrg_N"/>
    <property type="match status" value="2"/>
</dbReference>
<comment type="cofactor">
    <cofactor evidence="1">
        <name>[4Fe-4S] cluster</name>
        <dbReference type="ChEBI" id="CHEBI:49883"/>
    </cofactor>
</comment>